<reference evidence="1 2" key="1">
    <citation type="journal article" date="2015" name="Genome Biol. Evol.">
        <title>The genome of winter moth (Operophtera brumata) provides a genomic perspective on sexual dimorphism and phenology.</title>
        <authorList>
            <person name="Derks M.F."/>
            <person name="Smit S."/>
            <person name="Salis L."/>
            <person name="Schijlen E."/>
            <person name="Bossers A."/>
            <person name="Mateman C."/>
            <person name="Pijl A.S."/>
            <person name="de Ridder D."/>
            <person name="Groenen M.A."/>
            <person name="Visser M.E."/>
            <person name="Megens H.J."/>
        </authorList>
    </citation>
    <scope>NUCLEOTIDE SEQUENCE [LARGE SCALE GENOMIC DNA]</scope>
    <source>
        <strain evidence="1">WM2013NL</strain>
        <tissue evidence="1">Head and thorax</tissue>
    </source>
</reference>
<accession>A0A0L7KMF2</accession>
<feature type="non-terminal residue" evidence="1">
    <location>
        <position position="1"/>
    </location>
</feature>
<sequence length="309" mass="35709">MSSNIEALVQSLENLKKLDYSSPSLAFSSHANVEKFLNLIFDIGRKKTNFTEKQKQTLGPLMLHAIKPIQIHVERVGCEYRTRLEPSVYTKRSAIELLIKDYGDWPAGQGRKLSEELASSNIQETISILDVTLMFLIMNNPVQLNKRMHQMHPQALAAVPVVSQHIIIRITTTYHKGKLKLSLLLQTVILQEMLEENGALRIVYQKYIALRSKIFTVVIERRAEEWTMSSYYLEDEAIVSKANDEWLNGEKLINETHWGAFSKIFEKETLDQIVIQKRKIFKGISEAQKKELKKFIVDIRKDDFLYLEG</sequence>
<feature type="non-terminal residue" evidence="1">
    <location>
        <position position="309"/>
    </location>
</feature>
<protein>
    <submittedName>
        <fullName evidence="1">Uncharacterized protein</fullName>
    </submittedName>
</protein>
<dbReference type="Proteomes" id="UP000037510">
    <property type="component" value="Unassembled WGS sequence"/>
</dbReference>
<name>A0A0L7KMF2_OPEBR</name>
<organism evidence="1 2">
    <name type="scientific">Operophtera brumata</name>
    <name type="common">Winter moth</name>
    <name type="synonym">Phalaena brumata</name>
    <dbReference type="NCBI Taxonomy" id="104452"/>
    <lineage>
        <taxon>Eukaryota</taxon>
        <taxon>Metazoa</taxon>
        <taxon>Ecdysozoa</taxon>
        <taxon>Arthropoda</taxon>
        <taxon>Hexapoda</taxon>
        <taxon>Insecta</taxon>
        <taxon>Pterygota</taxon>
        <taxon>Neoptera</taxon>
        <taxon>Endopterygota</taxon>
        <taxon>Lepidoptera</taxon>
        <taxon>Glossata</taxon>
        <taxon>Ditrysia</taxon>
        <taxon>Geometroidea</taxon>
        <taxon>Geometridae</taxon>
        <taxon>Larentiinae</taxon>
        <taxon>Operophtera</taxon>
    </lineage>
</organism>
<evidence type="ECO:0000313" key="1">
    <source>
        <dbReference type="EMBL" id="KOB64482.1"/>
    </source>
</evidence>
<gene>
    <name evidence="1" type="ORF">OBRU01_24190</name>
</gene>
<dbReference type="AlphaFoldDB" id="A0A0L7KMF2"/>
<proteinExistence type="predicted"/>
<comment type="caution">
    <text evidence="1">The sequence shown here is derived from an EMBL/GenBank/DDBJ whole genome shotgun (WGS) entry which is preliminary data.</text>
</comment>
<dbReference type="EMBL" id="JTDY01008619">
    <property type="protein sequence ID" value="KOB64482.1"/>
    <property type="molecule type" value="Genomic_DNA"/>
</dbReference>
<evidence type="ECO:0000313" key="2">
    <source>
        <dbReference type="Proteomes" id="UP000037510"/>
    </source>
</evidence>
<keyword evidence="2" id="KW-1185">Reference proteome</keyword>